<evidence type="ECO:0000313" key="4">
    <source>
        <dbReference type="Proteomes" id="UP001551658"/>
    </source>
</evidence>
<dbReference type="Pfam" id="PF01844">
    <property type="entry name" value="HNH"/>
    <property type="match status" value="1"/>
</dbReference>
<evidence type="ECO:0000313" key="3">
    <source>
        <dbReference type="EMBL" id="MEV0367521.1"/>
    </source>
</evidence>
<evidence type="ECO:0000256" key="1">
    <source>
        <dbReference type="SAM" id="MobiDB-lite"/>
    </source>
</evidence>
<dbReference type="InterPro" id="IPR003615">
    <property type="entry name" value="HNH_nuc"/>
</dbReference>
<keyword evidence="4" id="KW-1185">Reference proteome</keyword>
<dbReference type="SMART" id="SM00507">
    <property type="entry name" value="HNHc"/>
    <property type="match status" value="1"/>
</dbReference>
<feature type="compositionally biased region" description="Basic and acidic residues" evidence="1">
    <location>
        <begin position="101"/>
        <end position="111"/>
    </location>
</feature>
<evidence type="ECO:0000259" key="2">
    <source>
        <dbReference type="SMART" id="SM00507"/>
    </source>
</evidence>
<organism evidence="3 4">
    <name type="scientific">Nocardia fusca</name>
    <dbReference type="NCBI Taxonomy" id="941183"/>
    <lineage>
        <taxon>Bacteria</taxon>
        <taxon>Bacillati</taxon>
        <taxon>Actinomycetota</taxon>
        <taxon>Actinomycetes</taxon>
        <taxon>Mycobacteriales</taxon>
        <taxon>Nocardiaceae</taxon>
        <taxon>Nocardia</taxon>
    </lineage>
</organism>
<protein>
    <submittedName>
        <fullName evidence="3">HNH endonuclease signature motif containing protein</fullName>
        <ecNumber evidence="3">3.1.-.-</ecNumber>
    </submittedName>
</protein>
<comment type="caution">
    <text evidence="3">The sequence shown here is derived from an EMBL/GenBank/DDBJ whole genome shotgun (WGS) entry which is preliminary data.</text>
</comment>
<dbReference type="Proteomes" id="UP001551658">
    <property type="component" value="Unassembled WGS sequence"/>
</dbReference>
<feature type="domain" description="HNH nuclease" evidence="2">
    <location>
        <begin position="44"/>
        <end position="98"/>
    </location>
</feature>
<keyword evidence="3" id="KW-0378">Hydrolase</keyword>
<feature type="region of interest" description="Disordered" evidence="1">
    <location>
        <begin position="87"/>
        <end position="111"/>
    </location>
</feature>
<proteinExistence type="predicted"/>
<dbReference type="GO" id="GO:0016787">
    <property type="term" value="F:hydrolase activity"/>
    <property type="evidence" value="ECO:0007669"/>
    <property type="project" value="UniProtKB-KW"/>
</dbReference>
<dbReference type="InterPro" id="IPR002711">
    <property type="entry name" value="HNH"/>
</dbReference>
<dbReference type="Gene3D" id="1.10.30.50">
    <property type="match status" value="1"/>
</dbReference>
<dbReference type="EMBL" id="JBFAIH010000031">
    <property type="protein sequence ID" value="MEV0367521.1"/>
    <property type="molecule type" value="Genomic_DNA"/>
</dbReference>
<name>A0ABV3FIJ3_9NOCA</name>
<dbReference type="GO" id="GO:0004519">
    <property type="term" value="F:endonuclease activity"/>
    <property type="evidence" value="ECO:0007669"/>
    <property type="project" value="UniProtKB-KW"/>
</dbReference>
<reference evidence="3 4" key="1">
    <citation type="submission" date="2024-06" db="EMBL/GenBank/DDBJ databases">
        <title>The Natural Products Discovery Center: Release of the First 8490 Sequenced Strains for Exploring Actinobacteria Biosynthetic Diversity.</title>
        <authorList>
            <person name="Kalkreuter E."/>
            <person name="Kautsar S.A."/>
            <person name="Yang D."/>
            <person name="Bader C.D."/>
            <person name="Teijaro C.N."/>
            <person name="Fluegel L."/>
            <person name="Davis C.M."/>
            <person name="Simpson J.R."/>
            <person name="Lauterbach L."/>
            <person name="Steele A.D."/>
            <person name="Gui C."/>
            <person name="Meng S."/>
            <person name="Li G."/>
            <person name="Viehrig K."/>
            <person name="Ye F."/>
            <person name="Su P."/>
            <person name="Kiefer A.F."/>
            <person name="Nichols A."/>
            <person name="Cepeda A.J."/>
            <person name="Yan W."/>
            <person name="Fan B."/>
            <person name="Jiang Y."/>
            <person name="Adhikari A."/>
            <person name="Zheng C.-J."/>
            <person name="Schuster L."/>
            <person name="Cowan T.M."/>
            <person name="Smanski M.J."/>
            <person name="Chevrette M.G."/>
            <person name="De Carvalho L.P.S."/>
            <person name="Shen B."/>
        </authorList>
    </citation>
    <scope>NUCLEOTIDE SEQUENCE [LARGE SCALE GENOMIC DNA]</scope>
    <source>
        <strain evidence="3 4">NPDC050671</strain>
    </source>
</reference>
<sequence>MPKASRRCPAKGCKNLIKHTKYCEDHTESWATPSGWQRPPGWEKLRQDVLERDDWICYLCGRPGADTADHVTPVSQGGTHTMGNLAAVHDRTPPHCHRTKTNQDKAIRVRR</sequence>
<dbReference type="RefSeq" id="WP_357987203.1">
    <property type="nucleotide sequence ID" value="NZ_JBFAIH010000031.1"/>
</dbReference>
<keyword evidence="3" id="KW-0255">Endonuclease</keyword>
<accession>A0ABV3FIJ3</accession>
<gene>
    <name evidence="3" type="ORF">AB0H72_33030</name>
</gene>
<keyword evidence="3" id="KW-0540">Nuclease</keyword>
<dbReference type="EC" id="3.1.-.-" evidence="3"/>
<dbReference type="CDD" id="cd00085">
    <property type="entry name" value="HNHc"/>
    <property type="match status" value="1"/>
</dbReference>